<dbReference type="SMART" id="SM00248">
    <property type="entry name" value="ANK"/>
    <property type="match status" value="15"/>
</dbReference>
<dbReference type="Proteomes" id="UP000245910">
    <property type="component" value="Chromosome IIII"/>
</dbReference>
<keyword evidence="2 3" id="KW-0040">ANK repeat</keyword>
<protein>
    <submittedName>
        <fullName evidence="4">Uncharacterized protein</fullName>
    </submittedName>
</protein>
<dbReference type="PROSITE" id="PS50297">
    <property type="entry name" value="ANK_REP_REGION"/>
    <property type="match status" value="1"/>
</dbReference>
<dbReference type="Pfam" id="PF12796">
    <property type="entry name" value="Ank_2"/>
    <property type="match status" value="4"/>
</dbReference>
<dbReference type="Gene3D" id="1.25.40.20">
    <property type="entry name" value="Ankyrin repeat-containing domain"/>
    <property type="match status" value="2"/>
</dbReference>
<name>A0A2L2T9T8_9HYPO</name>
<evidence type="ECO:0000256" key="1">
    <source>
        <dbReference type="ARBA" id="ARBA00022737"/>
    </source>
</evidence>
<keyword evidence="5" id="KW-1185">Reference proteome</keyword>
<dbReference type="EMBL" id="LN649232">
    <property type="protein sequence ID" value="CEI41633.1"/>
    <property type="molecule type" value="Genomic_DNA"/>
</dbReference>
<dbReference type="STRING" id="56646.A0A2L2T9T8"/>
<proteinExistence type="predicted"/>
<organism evidence="4 5">
    <name type="scientific">Fusarium venenatum</name>
    <dbReference type="NCBI Taxonomy" id="56646"/>
    <lineage>
        <taxon>Eukaryota</taxon>
        <taxon>Fungi</taxon>
        <taxon>Dikarya</taxon>
        <taxon>Ascomycota</taxon>
        <taxon>Pezizomycotina</taxon>
        <taxon>Sordariomycetes</taxon>
        <taxon>Hypocreomycetidae</taxon>
        <taxon>Hypocreales</taxon>
        <taxon>Nectriaceae</taxon>
        <taxon>Fusarium</taxon>
    </lineage>
</organism>
<dbReference type="PANTHER" id="PTHR24198">
    <property type="entry name" value="ANKYRIN REPEAT AND PROTEIN KINASE DOMAIN-CONTAINING PROTEIN"/>
    <property type="match status" value="1"/>
</dbReference>
<dbReference type="PANTHER" id="PTHR24198:SF165">
    <property type="entry name" value="ANKYRIN REPEAT-CONTAINING PROTEIN-RELATED"/>
    <property type="match status" value="1"/>
</dbReference>
<accession>A0A2L2T9T8</accession>
<keyword evidence="1" id="KW-0677">Repeat</keyword>
<feature type="repeat" description="ANK" evidence="3">
    <location>
        <begin position="1113"/>
        <end position="1145"/>
    </location>
</feature>
<sequence>MATSQLQCLVSPIMGDIEEMVDVIAVPGLGNVNETDWLGYVHQGIPAWLQGCPNARISLFTYDLDNMFIQQGVQVVAAQLLASVSRLEAEIIPVRHVPVFANPKANTVRDEALFLPLSCPTRLSLNSQPLLLQHAVLRLIEERAHVNNIPTTLTTSLANVTVTINQEFLSTNLLFDISIINITSLNDDEKLRVFDPYETSMSIRSNGDDFRRLQVGLPSPHSTLGKDVPSLVTSFLPSTVDRGYHRHPALKLLMSEGFSKTSDVSPVSRHPLPSSISTAILPRTLSKRSLYFAFHEPNDVAGLLSSIRQHLIHESFDNQIHQTFEFRDWDIRCSSVESMLCTFLASLPRCGHWQGILDDFHANVIESHSWSCQLLLSTFYDYFSEALREQPNLSITWILANFDTRITSYHWLLSNLCELLRNSELPFTLIIINSNPPDTMPFNDCFEIIALDPDITNGLSEGESSVQQSDNAILETLELISEAPGLYPVQEYLLHLVQSWNETSRIRKHFFEWFRLRKNQILPLDVEQLLNYSHVTEAHLFRRIWLPSRTMKVLREQTFLAASLLCHALHPLTVQQLMELEQNTDYGMKIGYKKEDRGVVSPRTLLLLTGVLDVCNNEVHFRDIRFRDYFVSEIVANNEDSIISADQWSKQTHSQLAKWCLQRIGLSTTQEWSKFRAVEGDSIDLVSHRSFLSYAVRYWIRHAQMAHENVEVDSLIHSILDDKDLLHEWTRAYWSLLNPATRGNQSAITPLAIFAEHEAESLFEATMTSYEEDPRFEHMKLRALEICARKDIELDDLLLWCFPSRNHLVVQEVMEMATNQASRFRNPSAILTWAAYYGFRDVAQMMIPLIPRRQVAASGFMIVNSALQGSRMDEDTGLEIISLLVDSKYPRIGSLSRTLGFFALYEACKIGLPRIAAFLSRSIFPDKPDASQGQAERPPIFTLAVEHAIQATHDKTLKSLLEFGLEMNWLDIPWLGRLIEFARPMKVWRCCKTLSSYAIILSGDSESLKAFAGSLLHDAFVHGSLAVFPDLLALWGGLKSSELSSLLEPVIRAGKDAVDILNFLLDEGSTRCDEETYLQVLKHHLNDAVNTNNTEVARILLTKATIVDTERPSGNAIVFHAAFNGYKDMVDLLLESKANLNVYDIDGWSPVHAAYDYPDILESLLKAGADSDVKAKDGSTALLLTCKYYLPSAKLLLEHGAKACAYVDNMTELSTAVAWSNEDIACMLLEYGANPLEYSAKELDRPLLHACVGNNLLRPLKLLLLYNFSVDEKDKDGNTAFNSITNATDVTVLKILKNRGGSINIANEEGQVPLSKAISWSNQPVFQWLLEEGADVNINIGIQGSVLHMACFEGSLEMVELLCQNKASLSVVNHANSSPLHEALLSSHDDKEDIIDYLLNMKGLDVNHNSDVWGGCLNIACLNNNINVVEALLKAKATVDARDKIGRAPIHFALYRTTAYIKVLLEAGASLDVVDHMKRNALHFAVASGRLDVVTFVLDENRDFIHKTDIDGWSPLMWAVRICGRWDTQEDERAKIVTELIRLGANTQISGEGLDRKWTAYQLAHYYGHGQDMINLLESSDDKQLDNPKTAKQLEGSYCDACLMLY</sequence>
<feature type="repeat" description="ANK" evidence="3">
    <location>
        <begin position="1309"/>
        <end position="1341"/>
    </location>
</feature>
<dbReference type="InterPro" id="IPR036770">
    <property type="entry name" value="Ankyrin_rpt-contain_sf"/>
</dbReference>
<evidence type="ECO:0000313" key="4">
    <source>
        <dbReference type="EMBL" id="CEI41633.1"/>
    </source>
</evidence>
<dbReference type="SUPFAM" id="SSF48403">
    <property type="entry name" value="Ankyrin repeat"/>
    <property type="match status" value="2"/>
</dbReference>
<dbReference type="PROSITE" id="PS50088">
    <property type="entry name" value="ANK_REPEAT"/>
    <property type="match status" value="2"/>
</dbReference>
<dbReference type="InterPro" id="IPR002110">
    <property type="entry name" value="Ankyrin_rpt"/>
</dbReference>
<evidence type="ECO:0000313" key="5">
    <source>
        <dbReference type="Proteomes" id="UP000245910"/>
    </source>
</evidence>
<evidence type="ECO:0000256" key="2">
    <source>
        <dbReference type="ARBA" id="ARBA00023043"/>
    </source>
</evidence>
<reference evidence="5" key="1">
    <citation type="submission" date="2014-10" db="EMBL/GenBank/DDBJ databases">
        <authorList>
            <person name="King R."/>
        </authorList>
    </citation>
    <scope>NUCLEOTIDE SEQUENCE [LARGE SCALE GENOMIC DNA]</scope>
    <source>
        <strain evidence="5">A3/5</strain>
    </source>
</reference>
<evidence type="ECO:0000256" key="3">
    <source>
        <dbReference type="PROSITE-ProRule" id="PRU00023"/>
    </source>
</evidence>